<evidence type="ECO:0000313" key="2">
    <source>
        <dbReference type="EMBL" id="JAC75028.1"/>
    </source>
</evidence>
<sequence length="81" mass="8942">EIKFRNQFPFLEHPRWTAHAALLWQELQALSQDQKASIQNKKGGTETSNLDSAPSITPGLTIQTLESEPGTSGKRPRAVVS</sequence>
<feature type="non-terminal residue" evidence="2">
    <location>
        <position position="81"/>
    </location>
</feature>
<gene>
    <name evidence="2" type="ORF">TSPGSL018_24300</name>
</gene>
<feature type="non-terminal residue" evidence="2">
    <location>
        <position position="1"/>
    </location>
</feature>
<feature type="compositionally biased region" description="Polar residues" evidence="1">
    <location>
        <begin position="35"/>
        <end position="70"/>
    </location>
</feature>
<name>A0A061RST9_9CHLO</name>
<dbReference type="AlphaFoldDB" id="A0A061RST9"/>
<feature type="region of interest" description="Disordered" evidence="1">
    <location>
        <begin position="35"/>
        <end position="81"/>
    </location>
</feature>
<proteinExistence type="predicted"/>
<protein>
    <submittedName>
        <fullName evidence="2">Uncharacterized protein</fullName>
    </submittedName>
</protein>
<organism evidence="2">
    <name type="scientific">Tetraselmis sp. GSL018</name>
    <dbReference type="NCBI Taxonomy" id="582737"/>
    <lineage>
        <taxon>Eukaryota</taxon>
        <taxon>Viridiplantae</taxon>
        <taxon>Chlorophyta</taxon>
        <taxon>core chlorophytes</taxon>
        <taxon>Chlorodendrophyceae</taxon>
        <taxon>Chlorodendrales</taxon>
        <taxon>Chlorodendraceae</taxon>
        <taxon>Tetraselmis</taxon>
    </lineage>
</organism>
<evidence type="ECO:0000256" key="1">
    <source>
        <dbReference type="SAM" id="MobiDB-lite"/>
    </source>
</evidence>
<dbReference type="EMBL" id="GBEZ01010680">
    <property type="protein sequence ID" value="JAC75028.1"/>
    <property type="molecule type" value="Transcribed_RNA"/>
</dbReference>
<accession>A0A061RST9</accession>
<reference evidence="2" key="1">
    <citation type="submission" date="2014-05" db="EMBL/GenBank/DDBJ databases">
        <title>The transcriptome of the halophilic microalga Tetraselmis sp. GSL018 isolated from the Great Salt Lake, Utah.</title>
        <authorList>
            <person name="Jinkerson R.E."/>
            <person name="D'Adamo S."/>
            <person name="Posewitz M.C."/>
        </authorList>
    </citation>
    <scope>NUCLEOTIDE SEQUENCE</scope>
    <source>
        <strain evidence="2">GSL018</strain>
    </source>
</reference>